<dbReference type="GO" id="GO:0005794">
    <property type="term" value="C:Golgi apparatus"/>
    <property type="evidence" value="ECO:0000318"/>
    <property type="project" value="GO_Central"/>
</dbReference>
<dbReference type="EMBL" id="KQ971327">
    <property type="protein sequence ID" value="EEZ99827.1"/>
    <property type="molecule type" value="Genomic_DNA"/>
</dbReference>
<evidence type="ECO:0000256" key="1">
    <source>
        <dbReference type="ARBA" id="ARBA00004555"/>
    </source>
</evidence>
<keyword evidence="8" id="KW-1185">Reference proteome</keyword>
<dbReference type="OMA" id="REHLMIV"/>
<reference evidence="7 8" key="2">
    <citation type="journal article" date="2010" name="Nucleic Acids Res.">
        <title>BeetleBase in 2010: revisions to provide comprehensive genomic information for Tribolium castaneum.</title>
        <authorList>
            <person name="Kim H.S."/>
            <person name="Murphy T."/>
            <person name="Xia J."/>
            <person name="Caragea D."/>
            <person name="Park Y."/>
            <person name="Beeman R.W."/>
            <person name="Lorenzen M.D."/>
            <person name="Butcher S."/>
            <person name="Manak J.R."/>
            <person name="Brown S.J."/>
        </authorList>
    </citation>
    <scope>GENOME REANNOTATION</scope>
    <source>
        <strain evidence="7 8">Georgia GA2</strain>
    </source>
</reference>
<evidence type="ECO:0000313" key="7">
    <source>
        <dbReference type="EMBL" id="EEZ99827.1"/>
    </source>
</evidence>
<name>D6WF75_TRICA</name>
<evidence type="ECO:0000256" key="5">
    <source>
        <dbReference type="SAM" id="MobiDB-lite"/>
    </source>
</evidence>
<feature type="coiled-coil region" evidence="4">
    <location>
        <begin position="899"/>
        <end position="1081"/>
    </location>
</feature>
<feature type="coiled-coil region" evidence="4">
    <location>
        <begin position="697"/>
        <end position="788"/>
    </location>
</feature>
<proteinExistence type="predicted"/>
<dbReference type="GO" id="GO:0006888">
    <property type="term" value="P:endoplasmic reticulum to Golgi vesicle-mediated transport"/>
    <property type="evidence" value="ECO:0000318"/>
    <property type="project" value="GO_Central"/>
</dbReference>
<feature type="domain" description="GRIP" evidence="6">
    <location>
        <begin position="1081"/>
        <end position="1133"/>
    </location>
</feature>
<feature type="region of interest" description="Disordered" evidence="5">
    <location>
        <begin position="71"/>
        <end position="102"/>
    </location>
</feature>
<dbReference type="eggNOG" id="ENOG502QRXC">
    <property type="taxonomic scope" value="Eukaryota"/>
</dbReference>
<dbReference type="PhylomeDB" id="D6WF75"/>
<dbReference type="HOGENOM" id="CLU_007322_0_0_1"/>
<dbReference type="PANTHER" id="PTHR18921">
    <property type="entry name" value="MYOSIN HEAVY CHAIN - RELATED"/>
    <property type="match status" value="1"/>
</dbReference>
<gene>
    <name evidence="7" type="primary">AUGUSTUS-3.0.2_02608</name>
    <name evidence="7" type="ORF">TcasGA2_TC002608</name>
</gene>
<dbReference type="InterPro" id="IPR000237">
    <property type="entry name" value="GRIP_dom"/>
</dbReference>
<feature type="coiled-coil region" evidence="4">
    <location>
        <begin position="817"/>
        <end position="859"/>
    </location>
</feature>
<dbReference type="KEGG" id="tca:655429"/>
<dbReference type="OrthoDB" id="425925at2759"/>
<dbReference type="GO" id="GO:0031267">
    <property type="term" value="F:small GTPase binding"/>
    <property type="evidence" value="ECO:0000318"/>
    <property type="project" value="GO_Central"/>
</dbReference>
<feature type="coiled-coil region" evidence="4">
    <location>
        <begin position="384"/>
        <end position="668"/>
    </location>
</feature>
<feature type="compositionally biased region" description="Polar residues" evidence="5">
    <location>
        <begin position="77"/>
        <end position="88"/>
    </location>
</feature>
<dbReference type="PROSITE" id="PS50913">
    <property type="entry name" value="GRIP"/>
    <property type="match status" value="1"/>
</dbReference>
<evidence type="ECO:0000256" key="2">
    <source>
        <dbReference type="ARBA" id="ARBA00023034"/>
    </source>
</evidence>
<protein>
    <recommendedName>
        <fullName evidence="6">GRIP domain-containing protein</fullName>
    </recommendedName>
</protein>
<sequence>MSWLNLNDSLNSLKGQLSNFANNVLADDDPSKDGDTSQSDLEKIQEICSQQQEEINYLKKVNAELRQGDSAAVFPQNDANQTSENWSWEVSDADNPESEKSKTQKIIADLKKTISDLENEKQELVSSLDLLDSEHQLNTEKLINLKDKLQENYNELEDKYIALKKNNESLVESRKQIKNQLDDLKSKHEKSVPTEESACNKCESLLKENQKYVSDLETLRNEIAVLKSNNATLQKVLDDSKSANDEQLTKLEENLKLCESENKILVMELKKATQSMAEFERKSEIDKENFKKLANILEGYEQQVSSLKDQLSKKETTEDTEKVKSELEEELKRVILAKEQTHTKYVNILTENMKKYADCDKPLQEVSNSASDDDPQVSEFSHQVESILNILLDLKCKCDNLEKELFNVTQEKTNMLSEKNHEIEKLMQNSEILSQEVIRKSQTIKDYESECSELLKNNDMLINELEMYKNSSGLQTISESNEDNILLLESQLENANKKIEELEKIISDMEKAEEPSEETEEGKVTKASYEELLRDYDELKKTNNLLKNELETLQQSNISINDENQKLNSMFEKVKSDLENAEYQYIEMNVNTESLREEIDSYKKKNEELIEQKLSLEKQNVEYERNNEDIRSEFNVIKEKFLLEEDARKQLESQVRSLTEKLQNAKMSETSLKLQYDTVSKELLGLSEAKQMAEAKLQNCLENFNQCQSDLVKYQEEIEKLKKEHKEDPTFEEVNIENNSTLLEKTNLELEEKLSSISEEHSNCRQNIAELEQKIEELSATKNELTNVIITKHQENVTYHNEIQRLSQVLTTEMDKNRNLEALLQSLNSTENQKQNEEIEKLTDQNNFLRQKCEVLAENLLQEQSKVQQMLAEQNSPSEREQGLAKKLERLQSHLIEVEEHYTQELLRAEERNTELQAKVNEIEQREKNSSTMYTSVSIRANQHVETLQHQLQLITNQRDELRRKISDAEDHASKQEAALANLQFVLEQFQKEKENDVEKETERIRRQIQAEKRVQDDLRGEISNLQSQLEESKQGLLAASRISDQLEQSKHLISNLKSEVSQLKEKLQKSEDQIKALSSQTDGKVDKSLIKNLVIGFVSTNNNLTKDQTQILKIIATVLDFSQQDHDKLNLNKPQQGWLSSLLAPQTSQGMTQESLSQAFVKFLENESKPRLVPSLLSNNGEAPKSRKNSVTVPRQSPSILSEVVLPTFADFAQNRNSSSILKDVLKDNS</sequence>
<reference evidence="7 8" key="1">
    <citation type="journal article" date="2008" name="Nature">
        <title>The genome of the model beetle and pest Tribolium castaneum.</title>
        <authorList>
            <consortium name="Tribolium Genome Sequencing Consortium"/>
            <person name="Richards S."/>
            <person name="Gibbs R.A."/>
            <person name="Weinstock G.M."/>
            <person name="Brown S.J."/>
            <person name="Denell R."/>
            <person name="Beeman R.W."/>
            <person name="Gibbs R."/>
            <person name="Beeman R.W."/>
            <person name="Brown S.J."/>
            <person name="Bucher G."/>
            <person name="Friedrich M."/>
            <person name="Grimmelikhuijzen C.J."/>
            <person name="Klingler M."/>
            <person name="Lorenzen M."/>
            <person name="Richards S."/>
            <person name="Roth S."/>
            <person name="Schroder R."/>
            <person name="Tautz D."/>
            <person name="Zdobnov E.M."/>
            <person name="Muzny D."/>
            <person name="Gibbs R.A."/>
            <person name="Weinstock G.M."/>
            <person name="Attaway T."/>
            <person name="Bell S."/>
            <person name="Buhay C.J."/>
            <person name="Chandrabose M.N."/>
            <person name="Chavez D."/>
            <person name="Clerk-Blankenburg K.P."/>
            <person name="Cree A."/>
            <person name="Dao M."/>
            <person name="Davis C."/>
            <person name="Chacko J."/>
            <person name="Dinh H."/>
            <person name="Dugan-Rocha S."/>
            <person name="Fowler G."/>
            <person name="Garner T.T."/>
            <person name="Garnes J."/>
            <person name="Gnirke A."/>
            <person name="Hawes A."/>
            <person name="Hernandez J."/>
            <person name="Hines S."/>
            <person name="Holder M."/>
            <person name="Hume J."/>
            <person name="Jhangiani S.N."/>
            <person name="Joshi V."/>
            <person name="Khan Z.M."/>
            <person name="Jackson L."/>
            <person name="Kovar C."/>
            <person name="Kowis A."/>
            <person name="Lee S."/>
            <person name="Lewis L.R."/>
            <person name="Margolis J."/>
            <person name="Morgan M."/>
            <person name="Nazareth L.V."/>
            <person name="Nguyen N."/>
            <person name="Okwuonu G."/>
            <person name="Parker D."/>
            <person name="Richards S."/>
            <person name="Ruiz S.J."/>
            <person name="Santibanez J."/>
            <person name="Savard J."/>
            <person name="Scherer S.E."/>
            <person name="Schneider B."/>
            <person name="Sodergren E."/>
            <person name="Tautz D."/>
            <person name="Vattahil S."/>
            <person name="Villasana D."/>
            <person name="White C.S."/>
            <person name="Wright R."/>
            <person name="Park Y."/>
            <person name="Beeman R.W."/>
            <person name="Lord J."/>
            <person name="Oppert B."/>
            <person name="Lorenzen M."/>
            <person name="Brown S."/>
            <person name="Wang L."/>
            <person name="Savard J."/>
            <person name="Tautz D."/>
            <person name="Richards S."/>
            <person name="Weinstock G."/>
            <person name="Gibbs R.A."/>
            <person name="Liu Y."/>
            <person name="Worley K."/>
            <person name="Weinstock G."/>
            <person name="Elsik C.G."/>
            <person name="Reese J.T."/>
            <person name="Elhaik E."/>
            <person name="Landan G."/>
            <person name="Graur D."/>
            <person name="Arensburger P."/>
            <person name="Atkinson P."/>
            <person name="Beeman R.W."/>
            <person name="Beidler J."/>
            <person name="Brown S.J."/>
            <person name="Demuth J.P."/>
            <person name="Drury D.W."/>
            <person name="Du Y.Z."/>
            <person name="Fujiwara H."/>
            <person name="Lorenzen M."/>
            <person name="Maselli V."/>
            <person name="Osanai M."/>
            <person name="Park Y."/>
            <person name="Robertson H.M."/>
            <person name="Tu Z."/>
            <person name="Wang J.J."/>
            <person name="Wang S."/>
            <person name="Richards S."/>
            <person name="Song H."/>
            <person name="Zhang L."/>
            <person name="Sodergren E."/>
            <person name="Werner D."/>
            <person name="Stanke M."/>
            <person name="Morgenstern B."/>
            <person name="Solovyev V."/>
            <person name="Kosarev P."/>
            <person name="Brown G."/>
            <person name="Chen H.C."/>
            <person name="Ermolaeva O."/>
            <person name="Hlavina W."/>
            <person name="Kapustin Y."/>
            <person name="Kiryutin B."/>
            <person name="Kitts P."/>
            <person name="Maglott D."/>
            <person name="Pruitt K."/>
            <person name="Sapojnikov V."/>
            <person name="Souvorov A."/>
            <person name="Mackey A.J."/>
            <person name="Waterhouse R.M."/>
            <person name="Wyder S."/>
            <person name="Zdobnov E.M."/>
            <person name="Zdobnov E.M."/>
            <person name="Wyder S."/>
            <person name="Kriventseva E.V."/>
            <person name="Kadowaki T."/>
            <person name="Bork P."/>
            <person name="Aranda M."/>
            <person name="Bao R."/>
            <person name="Beermann A."/>
            <person name="Berns N."/>
            <person name="Bolognesi R."/>
            <person name="Bonneton F."/>
            <person name="Bopp D."/>
            <person name="Brown S.J."/>
            <person name="Bucher G."/>
            <person name="Butts T."/>
            <person name="Chaumot A."/>
            <person name="Denell R.E."/>
            <person name="Ferrier D.E."/>
            <person name="Friedrich M."/>
            <person name="Gordon C.M."/>
            <person name="Jindra M."/>
            <person name="Klingler M."/>
            <person name="Lan Q."/>
            <person name="Lattorff H.M."/>
            <person name="Laudet V."/>
            <person name="von Levetsow C."/>
            <person name="Liu Z."/>
            <person name="Lutz R."/>
            <person name="Lynch J.A."/>
            <person name="da Fonseca R.N."/>
            <person name="Posnien N."/>
            <person name="Reuter R."/>
            <person name="Roth S."/>
            <person name="Savard J."/>
            <person name="Schinko J.B."/>
            <person name="Schmitt C."/>
            <person name="Schoppmeier M."/>
            <person name="Schroder R."/>
            <person name="Shippy T.D."/>
            <person name="Simonnet F."/>
            <person name="Marques-Souza H."/>
            <person name="Tautz D."/>
            <person name="Tomoyasu Y."/>
            <person name="Trauner J."/>
            <person name="Van der Zee M."/>
            <person name="Vervoort M."/>
            <person name="Wittkopp N."/>
            <person name="Wimmer E.A."/>
            <person name="Yang X."/>
            <person name="Jones A.K."/>
            <person name="Sattelle D.B."/>
            <person name="Ebert P.R."/>
            <person name="Nelson D."/>
            <person name="Scott J.G."/>
            <person name="Beeman R.W."/>
            <person name="Muthukrishnan S."/>
            <person name="Kramer K.J."/>
            <person name="Arakane Y."/>
            <person name="Beeman R.W."/>
            <person name="Zhu Q."/>
            <person name="Hogenkamp D."/>
            <person name="Dixit R."/>
            <person name="Oppert B."/>
            <person name="Jiang H."/>
            <person name="Zou Z."/>
            <person name="Marshall J."/>
            <person name="Elpidina E."/>
            <person name="Vinokurov K."/>
            <person name="Oppert C."/>
            <person name="Zou Z."/>
            <person name="Evans J."/>
            <person name="Lu Z."/>
            <person name="Zhao P."/>
            <person name="Sumathipala N."/>
            <person name="Altincicek B."/>
            <person name="Vilcinskas A."/>
            <person name="Williams M."/>
            <person name="Hultmark D."/>
            <person name="Hetru C."/>
            <person name="Jiang H."/>
            <person name="Grimmelikhuijzen C.J."/>
            <person name="Hauser F."/>
            <person name="Cazzamali G."/>
            <person name="Williamson M."/>
            <person name="Park Y."/>
            <person name="Li B."/>
            <person name="Tanaka Y."/>
            <person name="Predel R."/>
            <person name="Neupert S."/>
            <person name="Schachtner J."/>
            <person name="Verleyen P."/>
            <person name="Raible F."/>
            <person name="Bork P."/>
            <person name="Friedrich M."/>
            <person name="Walden K.K."/>
            <person name="Robertson H.M."/>
            <person name="Angeli S."/>
            <person name="Foret S."/>
            <person name="Bucher G."/>
            <person name="Schuetz S."/>
            <person name="Maleszka R."/>
            <person name="Wimmer E.A."/>
            <person name="Beeman R.W."/>
            <person name="Lorenzen M."/>
            <person name="Tomoyasu Y."/>
            <person name="Miller S.C."/>
            <person name="Grossmann D."/>
            <person name="Bucher G."/>
        </authorList>
    </citation>
    <scope>NUCLEOTIDE SEQUENCE [LARGE SCALE GENOMIC DNA]</scope>
    <source>
        <strain evidence="7 8">Georgia GA2</strain>
    </source>
</reference>
<evidence type="ECO:0000259" key="6">
    <source>
        <dbReference type="PROSITE" id="PS50913"/>
    </source>
</evidence>
<keyword evidence="3 4" id="KW-0175">Coiled coil</keyword>
<evidence type="ECO:0000256" key="4">
    <source>
        <dbReference type="SAM" id="Coils"/>
    </source>
</evidence>
<feature type="region of interest" description="Disordered" evidence="5">
    <location>
        <begin position="1174"/>
        <end position="1195"/>
    </location>
</feature>
<dbReference type="PANTHER" id="PTHR18921:SF2">
    <property type="entry name" value="THYROID RECEPTOR-INTERACTING PROTEIN 11"/>
    <property type="match status" value="1"/>
</dbReference>
<accession>D6WF75</accession>
<evidence type="ECO:0000256" key="3">
    <source>
        <dbReference type="ARBA" id="ARBA00023054"/>
    </source>
</evidence>
<dbReference type="STRING" id="7070.D6WF75"/>
<dbReference type="AlphaFoldDB" id="D6WF75"/>
<feature type="region of interest" description="Disordered" evidence="5">
    <location>
        <begin position="23"/>
        <end position="44"/>
    </location>
</feature>
<feature type="compositionally biased region" description="Basic and acidic residues" evidence="5">
    <location>
        <begin position="29"/>
        <end position="44"/>
    </location>
</feature>
<organism evidence="7 8">
    <name type="scientific">Tribolium castaneum</name>
    <name type="common">Red flour beetle</name>
    <dbReference type="NCBI Taxonomy" id="7070"/>
    <lineage>
        <taxon>Eukaryota</taxon>
        <taxon>Metazoa</taxon>
        <taxon>Ecdysozoa</taxon>
        <taxon>Arthropoda</taxon>
        <taxon>Hexapoda</taxon>
        <taxon>Insecta</taxon>
        <taxon>Pterygota</taxon>
        <taxon>Neoptera</taxon>
        <taxon>Endopterygota</taxon>
        <taxon>Coleoptera</taxon>
        <taxon>Polyphaga</taxon>
        <taxon>Cucujiformia</taxon>
        <taxon>Tenebrionidae</taxon>
        <taxon>Tenebrionidae incertae sedis</taxon>
        <taxon>Tribolium</taxon>
    </lineage>
</organism>
<dbReference type="Proteomes" id="UP000007266">
    <property type="component" value="Linkage group 3"/>
</dbReference>
<keyword evidence="2" id="KW-0333">Golgi apparatus</keyword>
<evidence type="ECO:0000313" key="8">
    <source>
        <dbReference type="Proteomes" id="UP000007266"/>
    </source>
</evidence>
<comment type="subcellular location">
    <subcellularLocation>
        <location evidence="1">Golgi apparatus</location>
    </subcellularLocation>
</comment>
<dbReference type="GO" id="GO:0007030">
    <property type="term" value="P:Golgi organization"/>
    <property type="evidence" value="ECO:0000318"/>
    <property type="project" value="GO_Central"/>
</dbReference>